<evidence type="ECO:0008006" key="3">
    <source>
        <dbReference type="Google" id="ProtNLM"/>
    </source>
</evidence>
<dbReference type="GO" id="GO:0003676">
    <property type="term" value="F:nucleic acid binding"/>
    <property type="evidence" value="ECO:0007669"/>
    <property type="project" value="InterPro"/>
</dbReference>
<name>A0A211YPP8_9CREN</name>
<evidence type="ECO:0000313" key="1">
    <source>
        <dbReference type="EMBL" id="OWJ55015.1"/>
    </source>
</evidence>
<protein>
    <recommendedName>
        <fullName evidence="3">Exonuclease domain-containing protein</fullName>
    </recommendedName>
</protein>
<proteinExistence type="predicted"/>
<dbReference type="EMBL" id="NCQP01000002">
    <property type="protein sequence ID" value="OWJ55015.1"/>
    <property type="molecule type" value="Genomic_DNA"/>
</dbReference>
<evidence type="ECO:0000313" key="2">
    <source>
        <dbReference type="Proteomes" id="UP000196694"/>
    </source>
</evidence>
<gene>
    <name evidence="1" type="ORF">Pdsh_04805</name>
</gene>
<organism evidence="1 2">
    <name type="scientific">Pyrodictium delaneyi</name>
    <dbReference type="NCBI Taxonomy" id="1273541"/>
    <lineage>
        <taxon>Archaea</taxon>
        <taxon>Thermoproteota</taxon>
        <taxon>Thermoprotei</taxon>
        <taxon>Desulfurococcales</taxon>
        <taxon>Pyrodictiaceae</taxon>
        <taxon>Pyrodictium</taxon>
    </lineage>
</organism>
<comment type="caution">
    <text evidence="1">The sequence shown here is derived from an EMBL/GenBank/DDBJ whole genome shotgun (WGS) entry which is preliminary data.</text>
</comment>
<dbReference type="InterPro" id="IPR012337">
    <property type="entry name" value="RNaseH-like_sf"/>
</dbReference>
<keyword evidence="2" id="KW-1185">Reference proteome</keyword>
<accession>A0A211YPP8</accession>
<dbReference type="InterPro" id="IPR036397">
    <property type="entry name" value="RNaseH_sf"/>
</dbReference>
<sequence length="176" mass="20067">MPFSDKGIDLSRAVYFVEPPRGNAGTSALIHGIVRSTIGIGSFYDIIEAIKKRILIVYGRHDVEFIVEEAKRRDISIGEMCYVDVLSWILSIPCWQEEARKRGRFTLEDALEVILGIVLPRRRFHDPLSDAVHVALLFVHLTNRLGKPPVKCAKSNRSSIIHAFRHFTKKIIMKPF</sequence>
<dbReference type="Proteomes" id="UP000196694">
    <property type="component" value="Unassembled WGS sequence"/>
</dbReference>
<dbReference type="AlphaFoldDB" id="A0A211YPP8"/>
<dbReference type="Gene3D" id="3.30.420.10">
    <property type="entry name" value="Ribonuclease H-like superfamily/Ribonuclease H"/>
    <property type="match status" value="1"/>
</dbReference>
<reference evidence="1 2" key="1">
    <citation type="submission" date="2017-05" db="EMBL/GenBank/DDBJ databases">
        <title>The draft genome of the hyperthermophilic archaeon 'Pyrodictium delaneyi strain Hulk', an iron and nitrate reducer, reveals the capacity for sulfate reduction.</title>
        <authorList>
            <person name="Demey L.M."/>
            <person name="Miller C."/>
            <person name="Manzella M."/>
            <person name="Reguera G."/>
            <person name="Kashefi K."/>
        </authorList>
    </citation>
    <scope>NUCLEOTIDE SEQUENCE [LARGE SCALE GENOMIC DNA]</scope>
    <source>
        <strain evidence="1 2">Hulk</strain>
    </source>
</reference>
<dbReference type="SUPFAM" id="SSF53098">
    <property type="entry name" value="Ribonuclease H-like"/>
    <property type="match status" value="1"/>
</dbReference>